<dbReference type="Proteomes" id="UP000248597">
    <property type="component" value="Unassembled WGS sequence"/>
</dbReference>
<reference evidence="1 2" key="1">
    <citation type="submission" date="2017-08" db="EMBL/GenBank/DDBJ databases">
        <title>Infants hospitalized years apart are colonized by the same room-sourced microbial strains.</title>
        <authorList>
            <person name="Brooks B."/>
            <person name="Olm M.R."/>
            <person name="Firek B.A."/>
            <person name="Baker R."/>
            <person name="Thomas B.C."/>
            <person name="Morowitz M.J."/>
            <person name="Banfield J.F."/>
        </authorList>
    </citation>
    <scope>NUCLEOTIDE SEQUENCE [LARGE SCALE GENOMIC DNA]</scope>
    <source>
        <strain evidence="1">S2_005_003_R2_47</strain>
    </source>
</reference>
<protein>
    <submittedName>
        <fullName evidence="1">Uncharacterized protein</fullName>
    </submittedName>
</protein>
<dbReference type="EMBL" id="QFPJ01000033">
    <property type="protein sequence ID" value="PZQ21272.1"/>
    <property type="molecule type" value="Genomic_DNA"/>
</dbReference>
<comment type="caution">
    <text evidence="1">The sequence shown here is derived from an EMBL/GenBank/DDBJ whole genome shotgun (WGS) entry which is preliminary data.</text>
</comment>
<dbReference type="AlphaFoldDB" id="A0A2W5KW78"/>
<evidence type="ECO:0000313" key="2">
    <source>
        <dbReference type="Proteomes" id="UP000248597"/>
    </source>
</evidence>
<accession>A0A2W5KW78</accession>
<organism evidence="1 2">
    <name type="scientific">Sphingopyxis macrogoltabida</name>
    <name type="common">Sphingomonas macrogoltabidus</name>
    <dbReference type="NCBI Taxonomy" id="33050"/>
    <lineage>
        <taxon>Bacteria</taxon>
        <taxon>Pseudomonadati</taxon>
        <taxon>Pseudomonadota</taxon>
        <taxon>Alphaproteobacteria</taxon>
        <taxon>Sphingomonadales</taxon>
        <taxon>Sphingomonadaceae</taxon>
        <taxon>Sphingopyxis</taxon>
    </lineage>
</organism>
<gene>
    <name evidence="1" type="ORF">DI569_12655</name>
</gene>
<proteinExistence type="predicted"/>
<name>A0A2W5KW78_SPHMC</name>
<evidence type="ECO:0000313" key="1">
    <source>
        <dbReference type="EMBL" id="PZQ21272.1"/>
    </source>
</evidence>
<sequence length="233" mass="25242">MSKAILSCPNCDRSWSTRDCAARDTIVCECGFGIAVPDTRSKAIAAASCASEAANELLNFAREGHQLGDTAFSVSVGEKLADAFRLSIDAQGGPDDADEALLYTRLCDYLDPGRLVREPAQYEARAFTIPDGRWYICRVDASDLDEEQRFLSEPEAQGICAMLNLAAPAGAGRTPLPTQDELRLAHAIIDSNPVLGVYAAPEWHSLTEDAQQWAAVLIREAQRLARATKVDQA</sequence>